<dbReference type="EMBL" id="JACCBK010000001">
    <property type="protein sequence ID" value="NYD85711.1"/>
    <property type="molecule type" value="Genomic_DNA"/>
</dbReference>
<dbReference type="AlphaFoldDB" id="A0A7Y9FGT9"/>
<reference evidence="2 5" key="2">
    <citation type="submission" date="2021-01" db="EMBL/GenBank/DDBJ databases">
        <title>Whole genome shotgun sequence of Cellulomonas oligotrophica NBRC 109435.</title>
        <authorList>
            <person name="Komaki H."/>
            <person name="Tamura T."/>
        </authorList>
    </citation>
    <scope>NUCLEOTIDE SEQUENCE [LARGE SCALE GENOMIC DNA]</scope>
    <source>
        <strain evidence="2 5">NBRC 109435</strain>
    </source>
</reference>
<evidence type="ECO:0000313" key="2">
    <source>
        <dbReference type="EMBL" id="GIG31281.1"/>
    </source>
</evidence>
<comment type="caution">
    <text evidence="3">The sequence shown here is derived from an EMBL/GenBank/DDBJ whole genome shotgun (WGS) entry which is preliminary data.</text>
</comment>
<evidence type="ECO:0000313" key="3">
    <source>
        <dbReference type="EMBL" id="NYD85711.1"/>
    </source>
</evidence>
<dbReference type="RefSeq" id="WP_179625323.1">
    <property type="nucleotide sequence ID" value="NZ_BAABFI010000014.1"/>
</dbReference>
<keyword evidence="5" id="KW-1185">Reference proteome</keyword>
<reference evidence="3 4" key="1">
    <citation type="submission" date="2020-07" db="EMBL/GenBank/DDBJ databases">
        <title>Sequencing the genomes of 1000 actinobacteria strains.</title>
        <authorList>
            <person name="Klenk H.-P."/>
        </authorList>
    </citation>
    <scope>NUCLEOTIDE SEQUENCE [LARGE SCALE GENOMIC DNA]</scope>
    <source>
        <strain evidence="3 4">DSM 24482</strain>
    </source>
</reference>
<feature type="compositionally biased region" description="Low complexity" evidence="1">
    <location>
        <begin position="147"/>
        <end position="159"/>
    </location>
</feature>
<sequence>MLPNQIRTTTVTLGPFVDDVGAPWPGRVTVTSSTPRVWAATGAVVAPRAAPVPLDDDGRATLTLPFTDQPGFTDGAGRALTGWTYTLALTLDGQEYARHTFALPSRLASPDGVHVDLLPDAATVGARGAGSAADAPAPAGRARRAGADGPSAGTALAPVPAGPDVPPACGVSRRDAFRAGMVALGAGAAISASASASAAQGPAPARPAGVLPLAQTINDDLVIGSTATPRTLTVKSSGAGGTESGPSYYDSTGRIVLEAYQPHFRWYGESIRVQLKDPRAKGMLTYQAHWPQPHYPDGDFTGRPTHPTYPVTIAWIGAHFLDNDDPSLLRNNLKHGHLNFEVPDSRGDLQTRLEIKIIDTTTGKIGTDRSAVRTNMADFEVGVGTQHEQMRIVGNDTRPKDLAFSLQHGPTQPRWVLRTTPQGANFQFLRYLSDARLVDAPLQLNRESGRVTVGGDDGTAAGLLVRRNGAAPAVMVETLAARDGQGVLVRSAAGDLQATAVQTDVVGDTQRRFVVTADGTHQWGDGAAARDTQLYRRAANQVGTDGGVFLRSSSTPATASNGGVLFVQDGALRYRGSRGTVTTIAPA</sequence>
<protein>
    <submittedName>
        <fullName evidence="3">Uncharacterized protein</fullName>
    </submittedName>
</protein>
<evidence type="ECO:0000256" key="1">
    <source>
        <dbReference type="SAM" id="MobiDB-lite"/>
    </source>
</evidence>
<name>A0A7Y9FGT9_9CELL</name>
<evidence type="ECO:0000313" key="5">
    <source>
        <dbReference type="Proteomes" id="UP000618382"/>
    </source>
</evidence>
<accession>A0A7Y9FGT9</accession>
<proteinExistence type="predicted"/>
<gene>
    <name evidence="3" type="ORF">BKA21_001260</name>
    <name evidence="2" type="ORF">Col01nite_04400</name>
</gene>
<dbReference type="Proteomes" id="UP000618382">
    <property type="component" value="Unassembled WGS sequence"/>
</dbReference>
<evidence type="ECO:0000313" key="4">
    <source>
        <dbReference type="Proteomes" id="UP000577956"/>
    </source>
</evidence>
<organism evidence="3 4">
    <name type="scientific">Cellulomonas oligotrophica</name>
    <dbReference type="NCBI Taxonomy" id="931536"/>
    <lineage>
        <taxon>Bacteria</taxon>
        <taxon>Bacillati</taxon>
        <taxon>Actinomycetota</taxon>
        <taxon>Actinomycetes</taxon>
        <taxon>Micrococcales</taxon>
        <taxon>Cellulomonadaceae</taxon>
        <taxon>Cellulomonas</taxon>
    </lineage>
</organism>
<feature type="region of interest" description="Disordered" evidence="1">
    <location>
        <begin position="128"/>
        <end position="160"/>
    </location>
</feature>
<dbReference type="Proteomes" id="UP000577956">
    <property type="component" value="Unassembled WGS sequence"/>
</dbReference>
<feature type="compositionally biased region" description="Low complexity" evidence="1">
    <location>
        <begin position="128"/>
        <end position="140"/>
    </location>
</feature>
<dbReference type="EMBL" id="BONN01000001">
    <property type="protein sequence ID" value="GIG31281.1"/>
    <property type="molecule type" value="Genomic_DNA"/>
</dbReference>